<feature type="compositionally biased region" description="Basic and acidic residues" evidence="15">
    <location>
        <begin position="148"/>
        <end position="166"/>
    </location>
</feature>
<dbReference type="InterPro" id="IPR027421">
    <property type="entry name" value="DNA_pol_lamdba_lyase_dom_sf"/>
</dbReference>
<evidence type="ECO:0000256" key="15">
    <source>
        <dbReference type="SAM" id="MobiDB-lite"/>
    </source>
</evidence>
<dbReference type="InterPro" id="IPR019843">
    <property type="entry name" value="DNA_pol-X_BS"/>
</dbReference>
<accession>A0AAD5YUH8</accession>
<dbReference type="Pfam" id="PF10391">
    <property type="entry name" value="DNA_pol_lambd_f"/>
    <property type="match status" value="1"/>
</dbReference>
<dbReference type="PANTHER" id="PTHR11276:SF28">
    <property type="entry name" value="DNA POLYMERASE LAMBDA"/>
    <property type="match status" value="1"/>
</dbReference>
<dbReference type="InterPro" id="IPR002054">
    <property type="entry name" value="DNA-dir_DNA_pol_X"/>
</dbReference>
<keyword evidence="7 14" id="KW-0227">DNA damage</keyword>
<evidence type="ECO:0000256" key="12">
    <source>
        <dbReference type="ARBA" id="ARBA00049244"/>
    </source>
</evidence>
<dbReference type="PRINTS" id="PR00870">
    <property type="entry name" value="DNAPOLXBETA"/>
</dbReference>
<evidence type="ECO:0000313" key="17">
    <source>
        <dbReference type="EMBL" id="KAJ3565560.1"/>
    </source>
</evidence>
<dbReference type="SUPFAM" id="SSF52113">
    <property type="entry name" value="BRCT domain"/>
    <property type="match status" value="1"/>
</dbReference>
<gene>
    <name evidence="17" type="ORF">NP233_g7552</name>
</gene>
<evidence type="ECO:0000256" key="5">
    <source>
        <dbReference type="ARBA" id="ARBA00022695"/>
    </source>
</evidence>
<evidence type="ECO:0000256" key="1">
    <source>
        <dbReference type="ARBA" id="ARBA00001936"/>
    </source>
</evidence>
<dbReference type="InterPro" id="IPR029398">
    <property type="entry name" value="PolB_thumb"/>
</dbReference>
<comment type="subcellular location">
    <subcellularLocation>
        <location evidence="14">Nucleus</location>
    </subcellularLocation>
</comment>
<feature type="region of interest" description="Disordered" evidence="15">
    <location>
        <begin position="1"/>
        <end position="37"/>
    </location>
</feature>
<dbReference type="Gene3D" id="3.30.460.10">
    <property type="entry name" value="Beta Polymerase, domain 2"/>
    <property type="match status" value="1"/>
</dbReference>
<keyword evidence="3" id="KW-0237">DNA synthesis</keyword>
<dbReference type="Gene3D" id="3.40.50.10190">
    <property type="entry name" value="BRCT domain"/>
    <property type="match status" value="1"/>
</dbReference>
<dbReference type="FunFam" id="3.30.210.10:FF:000005">
    <property type="entry name" value="DNA polymerase IV"/>
    <property type="match status" value="1"/>
</dbReference>
<dbReference type="Gene3D" id="1.10.150.110">
    <property type="entry name" value="DNA polymerase beta, N-terminal domain-like"/>
    <property type="match status" value="1"/>
</dbReference>
<dbReference type="Pfam" id="PF14716">
    <property type="entry name" value="HHH_8"/>
    <property type="match status" value="1"/>
</dbReference>
<dbReference type="Gene3D" id="1.10.150.20">
    <property type="entry name" value="5' to 3' exonuclease, C-terminal subdomain"/>
    <property type="match status" value="1"/>
</dbReference>
<comment type="similarity">
    <text evidence="2 14">Belongs to the DNA polymerase type-X family.</text>
</comment>
<evidence type="ECO:0000256" key="8">
    <source>
        <dbReference type="ARBA" id="ARBA00022932"/>
    </source>
</evidence>
<comment type="catalytic activity">
    <reaction evidence="12 14">
        <text>DNA(n) + a 2'-deoxyribonucleoside 5'-triphosphate = DNA(n+1) + diphosphate</text>
        <dbReference type="Rhea" id="RHEA:22508"/>
        <dbReference type="Rhea" id="RHEA-COMP:17339"/>
        <dbReference type="Rhea" id="RHEA-COMP:17340"/>
        <dbReference type="ChEBI" id="CHEBI:33019"/>
        <dbReference type="ChEBI" id="CHEBI:61560"/>
        <dbReference type="ChEBI" id="CHEBI:173112"/>
        <dbReference type="EC" id="2.7.7.7"/>
    </reaction>
</comment>
<dbReference type="SMART" id="SM00483">
    <property type="entry name" value="POLXc"/>
    <property type="match status" value="1"/>
</dbReference>
<dbReference type="PROSITE" id="PS00522">
    <property type="entry name" value="DNA_POLYMERASE_X"/>
    <property type="match status" value="1"/>
</dbReference>
<feature type="active site" description="Nucleophile; Schiff-base intermediate with DNA; for 5'-dRP lyase activity" evidence="13">
    <location>
        <position position="278"/>
    </location>
</feature>
<dbReference type="InterPro" id="IPR001357">
    <property type="entry name" value="BRCT_dom"/>
</dbReference>
<evidence type="ECO:0000256" key="6">
    <source>
        <dbReference type="ARBA" id="ARBA00022705"/>
    </source>
</evidence>
<keyword evidence="8 14" id="KW-0239">DNA-directed DNA polymerase</keyword>
<evidence type="ECO:0000313" key="18">
    <source>
        <dbReference type="Proteomes" id="UP001213000"/>
    </source>
</evidence>
<keyword evidence="14" id="KW-0539">Nucleus</keyword>
<feature type="domain" description="BRCT" evidence="16">
    <location>
        <begin position="45"/>
        <end position="140"/>
    </location>
</feature>
<evidence type="ECO:0000256" key="13">
    <source>
        <dbReference type="PIRSR" id="PIRSR622312-50"/>
    </source>
</evidence>
<dbReference type="SUPFAM" id="SSF81301">
    <property type="entry name" value="Nucleotidyltransferase"/>
    <property type="match status" value="1"/>
</dbReference>
<comment type="cofactor">
    <cofactor evidence="1">
        <name>Mn(2+)</name>
        <dbReference type="ChEBI" id="CHEBI:29035"/>
    </cofactor>
</comment>
<dbReference type="InterPro" id="IPR018944">
    <property type="entry name" value="DNA_pol_lambd_fingers_domain"/>
</dbReference>
<keyword evidence="5 14" id="KW-0548">Nucleotidyltransferase</keyword>
<keyword evidence="9" id="KW-0238">DNA-binding</keyword>
<dbReference type="InterPro" id="IPR036420">
    <property type="entry name" value="BRCT_dom_sf"/>
</dbReference>
<proteinExistence type="inferred from homology"/>
<dbReference type="EMBL" id="JANIEX010000560">
    <property type="protein sequence ID" value="KAJ3565560.1"/>
    <property type="molecule type" value="Genomic_DNA"/>
</dbReference>
<dbReference type="EC" id="2.7.7.7" evidence="14"/>
<keyword evidence="18" id="KW-1185">Reference proteome</keyword>
<dbReference type="InterPro" id="IPR037160">
    <property type="entry name" value="DNA_Pol_thumb_sf"/>
</dbReference>
<dbReference type="GO" id="GO:0016829">
    <property type="term" value="F:lyase activity"/>
    <property type="evidence" value="ECO:0007669"/>
    <property type="project" value="UniProtKB-KW"/>
</dbReference>
<sequence>MLLSTMPGKRTASSATPPDRPPKRRRSDSIDSLASVESWDGTSNQRLSIFVVQAKLDEAQTSEIYRLIESHGPRDGDGLQLQLSSHPDKADVIITNVRMPKRLERHLDWHIAKQKPVVTPDWLKESIKRDGPAPCKLFAAVTQLQEETAEHCPKSAQDPEEKKESQDLSSLILSSPGSSSSSRESTQTTKPTSEKIKNNWRSRYACSRASPLVCINQDLAVALNVLAHARDLDGLSANALAYERAVAVIKSYPYPITRETLKRDVAKLSGIGSKVHAKIEEYLEEGVIAETETTLQSERYQSLALFTTIYGIGASTARQLYEIGLRTIEDVERYYNVQPGIDVNDIEVPDSQLFTPNGQPLPRSNVKNDGKIPPISIKVALALRNDFNTPIPRSEVEEMHSVIMAELAEIQTGCISTIAGGYRRGKSQSNDVDIVITHSDIMSGAHIIKGLCAKLTKRLHERGMITHVMHLSGFHAHNPLRTGHWDSLEKVLTVFRLPALPPSPESQPQSRSRLNEGGRRLYRRLDLIFAPPETYWTAVIGWSGSKFFERDLRRWAKVEKGMKFDSSGLTRRHDSKLFVPKSEEDVFKILGLEWVDPTMRNANI</sequence>
<comment type="caution">
    <text evidence="17">The sequence shown here is derived from an EMBL/GenBank/DDBJ whole genome shotgun (WGS) entry which is preliminary data.</text>
</comment>
<dbReference type="AlphaFoldDB" id="A0AAD5YUH8"/>
<dbReference type="InterPro" id="IPR028207">
    <property type="entry name" value="DNA_pol_B_palm_palm"/>
</dbReference>
<dbReference type="CDD" id="cd00141">
    <property type="entry name" value="NT_POLXc"/>
    <property type="match status" value="1"/>
</dbReference>
<evidence type="ECO:0000256" key="4">
    <source>
        <dbReference type="ARBA" id="ARBA00022679"/>
    </source>
</evidence>
<dbReference type="InterPro" id="IPR002008">
    <property type="entry name" value="DNA_pol_X_beta-like"/>
</dbReference>
<dbReference type="GO" id="GO:0006303">
    <property type="term" value="P:double-strand break repair via nonhomologous end joining"/>
    <property type="evidence" value="ECO:0007669"/>
    <property type="project" value="TreeGrafter"/>
</dbReference>
<evidence type="ECO:0000256" key="11">
    <source>
        <dbReference type="ARBA" id="ARBA00023239"/>
    </source>
</evidence>
<protein>
    <recommendedName>
        <fullName evidence="14">DNA polymerase</fullName>
        <ecNumber evidence="14">2.7.7.7</ecNumber>
    </recommendedName>
</protein>
<evidence type="ECO:0000256" key="14">
    <source>
        <dbReference type="RuleBase" id="RU366014"/>
    </source>
</evidence>
<evidence type="ECO:0000256" key="7">
    <source>
        <dbReference type="ARBA" id="ARBA00022763"/>
    </source>
</evidence>
<dbReference type="GO" id="GO:0003677">
    <property type="term" value="F:DNA binding"/>
    <property type="evidence" value="ECO:0007669"/>
    <property type="project" value="UniProtKB-UniRule"/>
</dbReference>
<dbReference type="Proteomes" id="UP001213000">
    <property type="component" value="Unassembled WGS sequence"/>
</dbReference>
<keyword evidence="4 14" id="KW-0808">Transferase</keyword>
<dbReference type="SUPFAM" id="SSF47802">
    <property type="entry name" value="DNA polymerase beta, N-terminal domain-like"/>
    <property type="match status" value="1"/>
</dbReference>
<evidence type="ECO:0000256" key="9">
    <source>
        <dbReference type="ARBA" id="ARBA00023125"/>
    </source>
</evidence>
<dbReference type="Gene3D" id="3.30.210.10">
    <property type="entry name" value="DNA polymerase, thumb domain"/>
    <property type="match status" value="1"/>
</dbReference>
<keyword evidence="11" id="KW-0456">Lyase</keyword>
<dbReference type="InterPro" id="IPR022312">
    <property type="entry name" value="DNA_pol_X"/>
</dbReference>
<keyword evidence="10 14" id="KW-0234">DNA repair</keyword>
<keyword evidence="6" id="KW-0235">DNA replication</keyword>
<dbReference type="Pfam" id="PF14791">
    <property type="entry name" value="DNA_pol_B_thumb"/>
    <property type="match status" value="1"/>
</dbReference>
<dbReference type="InterPro" id="IPR010996">
    <property type="entry name" value="HHH_MUS81"/>
</dbReference>
<evidence type="ECO:0000259" key="16">
    <source>
        <dbReference type="PROSITE" id="PS50172"/>
    </source>
</evidence>
<comment type="function">
    <text evidence="14">DNA polymerase that functions in several pathways of DNA repair. Involved in base excision repair (BER) responsible for repair of lesions that give rise to abasic (AP) sites in DNA. Also contributes to DNA double-strand break repair by non-homologous end joining and homologous recombination. Has both template-dependent and template-independent (terminal transferase) DNA polymerase activities. Has also a 5'-deoxyribose-5-phosphate lyase (dRP lyase) activity.</text>
</comment>
<dbReference type="PROSITE" id="PS50172">
    <property type="entry name" value="BRCT"/>
    <property type="match status" value="1"/>
</dbReference>
<dbReference type="GO" id="GO:0046872">
    <property type="term" value="F:metal ion binding"/>
    <property type="evidence" value="ECO:0007669"/>
    <property type="project" value="UniProtKB-UniRule"/>
</dbReference>
<dbReference type="PRINTS" id="PR00869">
    <property type="entry name" value="DNAPOLX"/>
</dbReference>
<organism evidence="17 18">
    <name type="scientific">Leucocoprinus birnbaumii</name>
    <dbReference type="NCBI Taxonomy" id="56174"/>
    <lineage>
        <taxon>Eukaryota</taxon>
        <taxon>Fungi</taxon>
        <taxon>Dikarya</taxon>
        <taxon>Basidiomycota</taxon>
        <taxon>Agaricomycotina</taxon>
        <taxon>Agaricomycetes</taxon>
        <taxon>Agaricomycetidae</taxon>
        <taxon>Agaricales</taxon>
        <taxon>Agaricineae</taxon>
        <taxon>Agaricaceae</taxon>
        <taxon>Leucocoprinus</taxon>
    </lineage>
</organism>
<dbReference type="InterPro" id="IPR043519">
    <property type="entry name" value="NT_sf"/>
</dbReference>
<feature type="region of interest" description="Disordered" evidence="15">
    <location>
        <begin position="148"/>
        <end position="196"/>
    </location>
</feature>
<dbReference type="GO" id="GO:0003887">
    <property type="term" value="F:DNA-directed DNA polymerase activity"/>
    <property type="evidence" value="ECO:0007669"/>
    <property type="project" value="UniProtKB-UniRule"/>
</dbReference>
<dbReference type="SUPFAM" id="SSF81585">
    <property type="entry name" value="PsbU/PolX domain-like"/>
    <property type="match status" value="1"/>
</dbReference>
<dbReference type="GO" id="GO:0005634">
    <property type="term" value="C:nucleus"/>
    <property type="evidence" value="ECO:0007669"/>
    <property type="project" value="UniProtKB-SubCell"/>
</dbReference>
<dbReference type="PANTHER" id="PTHR11276">
    <property type="entry name" value="DNA POLYMERASE TYPE-X FAMILY MEMBER"/>
    <property type="match status" value="1"/>
</dbReference>
<reference evidence="17" key="1">
    <citation type="submission" date="2022-07" db="EMBL/GenBank/DDBJ databases">
        <title>Genome Sequence of Leucocoprinus birnbaumii.</title>
        <authorList>
            <person name="Buettner E."/>
        </authorList>
    </citation>
    <scope>NUCLEOTIDE SEQUENCE</scope>
    <source>
        <strain evidence="17">VT141</strain>
    </source>
</reference>
<evidence type="ECO:0000256" key="2">
    <source>
        <dbReference type="ARBA" id="ARBA00008323"/>
    </source>
</evidence>
<evidence type="ECO:0000256" key="3">
    <source>
        <dbReference type="ARBA" id="ARBA00022634"/>
    </source>
</evidence>
<feature type="compositionally biased region" description="Low complexity" evidence="15">
    <location>
        <begin position="168"/>
        <end position="185"/>
    </location>
</feature>
<dbReference type="GO" id="GO:0006260">
    <property type="term" value="P:DNA replication"/>
    <property type="evidence" value="ECO:0007669"/>
    <property type="project" value="UniProtKB-KW"/>
</dbReference>
<evidence type="ECO:0000256" key="10">
    <source>
        <dbReference type="ARBA" id="ARBA00023204"/>
    </source>
</evidence>
<name>A0AAD5YUH8_9AGAR</name>
<dbReference type="Pfam" id="PF14792">
    <property type="entry name" value="DNA_pol_B_palm"/>
    <property type="match status" value="1"/>
</dbReference>